<reference evidence="2 3" key="1">
    <citation type="journal article" date="2023" name="Plant Dis.">
        <title>First Report of Diplodia intermedia Causing Canker and Dieback Diseases on Apple Trees in Canada.</title>
        <authorList>
            <person name="Ellouze W."/>
            <person name="Ilyukhin E."/>
            <person name="Sulman M."/>
            <person name="Ali S."/>
        </authorList>
    </citation>
    <scope>NUCLEOTIDE SEQUENCE [LARGE SCALE GENOMIC DNA]</scope>
    <source>
        <strain evidence="2 3">M45-28</strain>
    </source>
</reference>
<dbReference type="SUPFAM" id="SSF52047">
    <property type="entry name" value="RNI-like"/>
    <property type="match status" value="1"/>
</dbReference>
<dbReference type="InterPro" id="IPR032675">
    <property type="entry name" value="LRR_dom_sf"/>
</dbReference>
<gene>
    <name evidence="2" type="ORF">SLS58_010462</name>
</gene>
<evidence type="ECO:0000256" key="1">
    <source>
        <dbReference type="SAM" id="MobiDB-lite"/>
    </source>
</evidence>
<feature type="compositionally biased region" description="Low complexity" evidence="1">
    <location>
        <begin position="154"/>
        <end position="165"/>
    </location>
</feature>
<organism evidence="2 3">
    <name type="scientific">Diplodia intermedia</name>
    <dbReference type="NCBI Taxonomy" id="856260"/>
    <lineage>
        <taxon>Eukaryota</taxon>
        <taxon>Fungi</taxon>
        <taxon>Dikarya</taxon>
        <taxon>Ascomycota</taxon>
        <taxon>Pezizomycotina</taxon>
        <taxon>Dothideomycetes</taxon>
        <taxon>Dothideomycetes incertae sedis</taxon>
        <taxon>Botryosphaeriales</taxon>
        <taxon>Botryosphaeriaceae</taxon>
        <taxon>Diplodia</taxon>
    </lineage>
</organism>
<dbReference type="PANTHER" id="PTHR42057:SF2">
    <property type="entry name" value="F-BOX DOMAIN PROTEIN (AFU_ORTHOLOGUE AFUA_4G00200)-RELATED"/>
    <property type="match status" value="1"/>
</dbReference>
<name>A0ABR3T643_9PEZI</name>
<sequence>MSELVPTWLTPCSATLTTLSLHSDQYFGYLPLLDLRPLHLPRLRTLALGNYTFSHSWQLSWLTAHCPRLRHLHLDDCSIIPYFQLLATPDAAGHYIPNTAPPNHAAPVIRTSPLRWSHLFAHLLTHAAPHLRTFRIGSSGLGGWHQHHRRHHALPPSAKHPAAAAADDENDPSHPRVYQNLRLALHPDRYLVCHMGIGPSWYTDLGTLAWPALFEPEDGAGAPAGDETERFIDALEGGGVDAEDEEALVALLRGIGQHLDEHA</sequence>
<accession>A0ABR3T643</accession>
<evidence type="ECO:0000313" key="3">
    <source>
        <dbReference type="Proteomes" id="UP001521184"/>
    </source>
</evidence>
<dbReference type="PANTHER" id="PTHR42057">
    <property type="entry name" value="F-BOX DOMAIN PROTEIN (AFU_ORTHOLOGUE AFUA_4G00200)"/>
    <property type="match status" value="1"/>
</dbReference>
<evidence type="ECO:0000313" key="2">
    <source>
        <dbReference type="EMBL" id="KAL1635010.1"/>
    </source>
</evidence>
<dbReference type="Proteomes" id="UP001521184">
    <property type="component" value="Unassembled WGS sequence"/>
</dbReference>
<dbReference type="Gene3D" id="3.80.10.10">
    <property type="entry name" value="Ribonuclease Inhibitor"/>
    <property type="match status" value="1"/>
</dbReference>
<feature type="region of interest" description="Disordered" evidence="1">
    <location>
        <begin position="145"/>
        <end position="174"/>
    </location>
</feature>
<keyword evidence="3" id="KW-1185">Reference proteome</keyword>
<proteinExistence type="predicted"/>
<protein>
    <submittedName>
        <fullName evidence="2">Uncharacterized protein</fullName>
    </submittedName>
</protein>
<comment type="caution">
    <text evidence="2">The sequence shown here is derived from an EMBL/GenBank/DDBJ whole genome shotgun (WGS) entry which is preliminary data.</text>
</comment>
<dbReference type="EMBL" id="JAKEKT020000123">
    <property type="protein sequence ID" value="KAL1635010.1"/>
    <property type="molecule type" value="Genomic_DNA"/>
</dbReference>